<protein>
    <submittedName>
        <fullName evidence="1">Uncharacterized protein</fullName>
    </submittedName>
</protein>
<reference evidence="1" key="1">
    <citation type="submission" date="2020-05" db="EMBL/GenBank/DDBJ databases">
        <title>Large-scale comparative analyses of tick genomes elucidate their genetic diversity and vector capacities.</title>
        <authorList>
            <person name="Jia N."/>
            <person name="Wang J."/>
            <person name="Shi W."/>
            <person name="Du L."/>
            <person name="Sun Y."/>
            <person name="Zhan W."/>
            <person name="Jiang J."/>
            <person name="Wang Q."/>
            <person name="Zhang B."/>
            <person name="Ji P."/>
            <person name="Sakyi L.B."/>
            <person name="Cui X."/>
            <person name="Yuan T."/>
            <person name="Jiang B."/>
            <person name="Yang W."/>
            <person name="Lam T.T.-Y."/>
            <person name="Chang Q."/>
            <person name="Ding S."/>
            <person name="Wang X."/>
            <person name="Zhu J."/>
            <person name="Ruan X."/>
            <person name="Zhao L."/>
            <person name="Wei J."/>
            <person name="Que T."/>
            <person name="Du C."/>
            <person name="Cheng J."/>
            <person name="Dai P."/>
            <person name="Han X."/>
            <person name="Huang E."/>
            <person name="Gao Y."/>
            <person name="Liu J."/>
            <person name="Shao H."/>
            <person name="Ye R."/>
            <person name="Li L."/>
            <person name="Wei W."/>
            <person name="Wang X."/>
            <person name="Wang C."/>
            <person name="Yang T."/>
            <person name="Huo Q."/>
            <person name="Li W."/>
            <person name="Guo W."/>
            <person name="Chen H."/>
            <person name="Zhou L."/>
            <person name="Ni X."/>
            <person name="Tian J."/>
            <person name="Zhou Y."/>
            <person name="Sheng Y."/>
            <person name="Liu T."/>
            <person name="Pan Y."/>
            <person name="Xia L."/>
            <person name="Li J."/>
            <person name="Zhao F."/>
            <person name="Cao W."/>
        </authorList>
    </citation>
    <scope>NUCLEOTIDE SEQUENCE</scope>
    <source>
        <strain evidence="1">Hyas-2018</strain>
    </source>
</reference>
<name>A0ACB7TMX7_HYAAI</name>
<accession>A0ACB7TMX7</accession>
<dbReference type="EMBL" id="CM023481">
    <property type="protein sequence ID" value="KAH6947576.1"/>
    <property type="molecule type" value="Genomic_DNA"/>
</dbReference>
<keyword evidence="2" id="KW-1185">Reference proteome</keyword>
<comment type="caution">
    <text evidence="1">The sequence shown here is derived from an EMBL/GenBank/DDBJ whole genome shotgun (WGS) entry which is preliminary data.</text>
</comment>
<proteinExistence type="predicted"/>
<gene>
    <name evidence="1" type="ORF">HPB50_020153</name>
</gene>
<evidence type="ECO:0000313" key="2">
    <source>
        <dbReference type="Proteomes" id="UP000821845"/>
    </source>
</evidence>
<sequence length="156" mass="16966">MADTLRDYRGTILACQLPVVPAFLPSILSRPLEGHRVYPGTPALRAHSARAWLLVGQRDSQPRAAVARSTAARLITRKKCPAVHRGCRLHPVAAKSSAQAVVASGKGVAGALRGQKSKLSRSVCNVSDLCRCWVPRDPWSAFENGAHRDDRIDLLR</sequence>
<dbReference type="Proteomes" id="UP000821845">
    <property type="component" value="Chromosome 1"/>
</dbReference>
<evidence type="ECO:0000313" key="1">
    <source>
        <dbReference type="EMBL" id="KAH6947576.1"/>
    </source>
</evidence>
<organism evidence="1 2">
    <name type="scientific">Hyalomma asiaticum</name>
    <name type="common">Tick</name>
    <dbReference type="NCBI Taxonomy" id="266040"/>
    <lineage>
        <taxon>Eukaryota</taxon>
        <taxon>Metazoa</taxon>
        <taxon>Ecdysozoa</taxon>
        <taxon>Arthropoda</taxon>
        <taxon>Chelicerata</taxon>
        <taxon>Arachnida</taxon>
        <taxon>Acari</taxon>
        <taxon>Parasitiformes</taxon>
        <taxon>Ixodida</taxon>
        <taxon>Ixodoidea</taxon>
        <taxon>Ixodidae</taxon>
        <taxon>Hyalomminae</taxon>
        <taxon>Hyalomma</taxon>
    </lineage>
</organism>